<gene>
    <name evidence="4" type="primary">thiO</name>
    <name evidence="4" type="ORF">NOCA1160014</name>
</gene>
<evidence type="ECO:0000256" key="1">
    <source>
        <dbReference type="ARBA" id="ARBA00023002"/>
    </source>
</evidence>
<dbReference type="GO" id="GO:0005737">
    <property type="term" value="C:cytoplasm"/>
    <property type="evidence" value="ECO:0007669"/>
    <property type="project" value="TreeGrafter"/>
</dbReference>
<dbReference type="InterPro" id="IPR006076">
    <property type="entry name" value="FAD-dep_OxRdtase"/>
</dbReference>
<dbReference type="InterPro" id="IPR036188">
    <property type="entry name" value="FAD/NAD-bd_sf"/>
</dbReference>
<dbReference type="PANTHER" id="PTHR13847:SF289">
    <property type="entry name" value="GLYCINE OXIDASE"/>
    <property type="match status" value="1"/>
</dbReference>
<dbReference type="EC" id="1.4.3.19" evidence="4"/>
<name>A0A2P2C9N9_9ZZZZ</name>
<sequence>MRVHVLGAGIVGLACANELVARGHHVTVVDPAPGGGASAVAAGMLSPAGEAWYGEPDVLRLGLASARLWPAYAAGLGVALHERGTLVVGHDAGDGQEVERHAEMLDGHGIRVDLLGPAEVRDLEPGMGHTARGIRLEDRAVDPRAVVAALLARLHGRVEEREPAADPDAVVVATGARLPEPWTRLVRGVRGEVVRLRTTEPPRHVVRGWVAGEPVYLVPRVDGEVVVGATVEEHDEPPAVTAGGVVRLLRAARVLLPALDRAEVLACEARDRPATRDHLPLVGPTDDPRTWLAAGHFRHGVLLAPLTARLLADSLEGAAPDPAVDPRRLLTSPNPDTTRGSTCA</sequence>
<feature type="domain" description="FAD dependent oxidoreductase" evidence="3">
    <location>
        <begin position="3"/>
        <end position="313"/>
    </location>
</feature>
<dbReference type="PANTHER" id="PTHR13847">
    <property type="entry name" value="SARCOSINE DEHYDROGENASE-RELATED"/>
    <property type="match status" value="1"/>
</dbReference>
<feature type="compositionally biased region" description="Polar residues" evidence="2">
    <location>
        <begin position="331"/>
        <end position="344"/>
    </location>
</feature>
<dbReference type="SUPFAM" id="SSF51905">
    <property type="entry name" value="FAD/NAD(P)-binding domain"/>
    <property type="match status" value="1"/>
</dbReference>
<feature type="region of interest" description="Disordered" evidence="2">
    <location>
        <begin position="321"/>
        <end position="344"/>
    </location>
</feature>
<keyword evidence="1 4" id="KW-0560">Oxidoreductase</keyword>
<protein>
    <submittedName>
        <fullName evidence="4">Glycine oxidase</fullName>
        <ecNumber evidence="4">1.4.3.19</ecNumber>
    </submittedName>
</protein>
<proteinExistence type="predicted"/>
<dbReference type="PROSITE" id="PS51257">
    <property type="entry name" value="PROKAR_LIPOPROTEIN"/>
    <property type="match status" value="1"/>
</dbReference>
<dbReference type="Pfam" id="PF01266">
    <property type="entry name" value="DAO"/>
    <property type="match status" value="1"/>
</dbReference>
<dbReference type="EMBL" id="CZKB01000008">
    <property type="protein sequence ID" value="CUR58699.1"/>
    <property type="molecule type" value="Genomic_DNA"/>
</dbReference>
<organism evidence="4">
    <name type="scientific">metagenome</name>
    <dbReference type="NCBI Taxonomy" id="256318"/>
    <lineage>
        <taxon>unclassified sequences</taxon>
        <taxon>metagenomes</taxon>
    </lineage>
</organism>
<evidence type="ECO:0000313" key="4">
    <source>
        <dbReference type="EMBL" id="CUR58699.1"/>
    </source>
</evidence>
<accession>A0A2P2C9N9</accession>
<dbReference type="AlphaFoldDB" id="A0A2P2C9N9"/>
<dbReference type="Gene3D" id="3.30.9.10">
    <property type="entry name" value="D-Amino Acid Oxidase, subunit A, domain 2"/>
    <property type="match status" value="2"/>
</dbReference>
<reference evidence="4" key="1">
    <citation type="submission" date="2015-08" db="EMBL/GenBank/DDBJ databases">
        <authorList>
            <person name="Babu N.S."/>
            <person name="Beckwith C.J."/>
            <person name="Beseler K.G."/>
            <person name="Brison A."/>
            <person name="Carone J.V."/>
            <person name="Caskin T.P."/>
            <person name="Diamond M."/>
            <person name="Durham M.E."/>
            <person name="Foxe J.M."/>
            <person name="Go M."/>
            <person name="Henderson B.A."/>
            <person name="Jones I.B."/>
            <person name="McGettigan J.A."/>
            <person name="Micheletti S.J."/>
            <person name="Nasrallah M.E."/>
            <person name="Ortiz D."/>
            <person name="Piller C.R."/>
            <person name="Privatt S.R."/>
            <person name="Schneider S.L."/>
            <person name="Sharp S."/>
            <person name="Smith T.C."/>
            <person name="Stanton J.D."/>
            <person name="Ullery H.E."/>
            <person name="Wilson R.J."/>
            <person name="Serrano M.G."/>
            <person name="Buck G."/>
            <person name="Lee V."/>
            <person name="Wang Y."/>
            <person name="Carvalho R."/>
            <person name="Voegtly L."/>
            <person name="Shi R."/>
            <person name="Duckworth R."/>
            <person name="Johnson A."/>
            <person name="Loviza R."/>
            <person name="Walstead R."/>
            <person name="Shah Z."/>
            <person name="Kiflezghi M."/>
            <person name="Wade K."/>
            <person name="Ball S.L."/>
            <person name="Bradley K.W."/>
            <person name="Asai D.J."/>
            <person name="Bowman C.A."/>
            <person name="Russell D.A."/>
            <person name="Pope W.H."/>
            <person name="Jacobs-Sera D."/>
            <person name="Hendrix R.W."/>
            <person name="Hatfull G.F."/>
        </authorList>
    </citation>
    <scope>NUCLEOTIDE SEQUENCE</scope>
</reference>
<dbReference type="GO" id="GO:0043799">
    <property type="term" value="F:glycine oxidase activity"/>
    <property type="evidence" value="ECO:0007669"/>
    <property type="project" value="UniProtKB-EC"/>
</dbReference>
<evidence type="ECO:0000259" key="3">
    <source>
        <dbReference type="Pfam" id="PF01266"/>
    </source>
</evidence>
<evidence type="ECO:0000256" key="2">
    <source>
        <dbReference type="SAM" id="MobiDB-lite"/>
    </source>
</evidence>
<dbReference type="SUPFAM" id="SSF54373">
    <property type="entry name" value="FAD-linked reductases, C-terminal domain"/>
    <property type="match status" value="1"/>
</dbReference>
<dbReference type="Gene3D" id="3.50.50.60">
    <property type="entry name" value="FAD/NAD(P)-binding domain"/>
    <property type="match status" value="2"/>
</dbReference>